<feature type="region of interest" description="Disordered" evidence="1">
    <location>
        <begin position="29"/>
        <end position="48"/>
    </location>
</feature>
<evidence type="ECO:0000313" key="2">
    <source>
        <dbReference type="EMBL" id="KAG1902251.1"/>
    </source>
</evidence>
<feature type="compositionally biased region" description="Basic and acidic residues" evidence="1">
    <location>
        <begin position="39"/>
        <end position="48"/>
    </location>
</feature>
<dbReference type="Gene3D" id="3.20.200.10">
    <property type="entry name" value="MHCK/EF2 kinase"/>
    <property type="match status" value="1"/>
</dbReference>
<dbReference type="Proteomes" id="UP001195769">
    <property type="component" value="Unassembled WGS sequence"/>
</dbReference>
<evidence type="ECO:0008006" key="4">
    <source>
        <dbReference type="Google" id="ProtNLM"/>
    </source>
</evidence>
<dbReference type="EMBL" id="JABBWK010000018">
    <property type="protein sequence ID" value="KAG1902251.1"/>
    <property type="molecule type" value="Genomic_DNA"/>
</dbReference>
<comment type="caution">
    <text evidence="2">The sequence shown here is derived from an EMBL/GenBank/DDBJ whole genome shotgun (WGS) entry which is preliminary data.</text>
</comment>
<organism evidence="2 3">
    <name type="scientific">Suillus fuscotomentosus</name>
    <dbReference type="NCBI Taxonomy" id="1912939"/>
    <lineage>
        <taxon>Eukaryota</taxon>
        <taxon>Fungi</taxon>
        <taxon>Dikarya</taxon>
        <taxon>Basidiomycota</taxon>
        <taxon>Agaricomycotina</taxon>
        <taxon>Agaricomycetes</taxon>
        <taxon>Agaricomycetidae</taxon>
        <taxon>Boletales</taxon>
        <taxon>Suillineae</taxon>
        <taxon>Suillaceae</taxon>
        <taxon>Suillus</taxon>
    </lineage>
</organism>
<gene>
    <name evidence="2" type="ORF">F5891DRAFT_1186833</name>
</gene>
<dbReference type="RefSeq" id="XP_041227826.1">
    <property type="nucleotide sequence ID" value="XM_041366747.1"/>
</dbReference>
<sequence length="602" mass="65826">MAGAIGRASAGTRARVYIVKRENGARMSDAAISTPASGDSEHHASYGSERERWAKISARLPLPVPPAQTISLEISAVHEGGTRRKGSRGITIGNICEGMKDIDARIDAPRLIAIALNTMLPKIVAFCSGFNWRDDEFVVQDAKWVDLSKHPAGEPYFLSQCLQAGRKDSKGGSIRVVQSTVVDEDWAEQLAEDGDSTHIVQSAVVDEDLAEELIEDVGSGSHIMQSTAVKDTARAKSVLATETCMAVPAASKHIHVRTESGSRALPLSPPRKKIAPMDVTFCSPDRDNLKAALRSGGTANVNVKKVFEKQNETIHFYPIPKRLLMEILQNEDYRSFTLDAAESWVGQLTVNISQDNMIGMGGFKTAHPGWLTLTPPPISGFGSVSHHEIVVKRPFHQVYPHGVSQGPFKIGRFPVADEFPKLFKEANVLYWASSLLQLTYDFIDHCLASSCPPPSPIPRVRFVEAGLTLAFVQGPTAASKPGSRTCPIRACYLLEELIDGGDDAFLKFIHNTDANPLLDELDDGYDLAVFFSFTQHVQYVKTGGLAFISDYQVSGGQDIFGDSNIEVAVTMFEEQHICNDYCEWAGLEKYISLDEAVETQDS</sequence>
<proteinExistence type="predicted"/>
<protein>
    <recommendedName>
        <fullName evidence="4">Alpha-type protein kinase domain-containing protein</fullName>
    </recommendedName>
</protein>
<name>A0AAD4EAA7_9AGAM</name>
<keyword evidence="3" id="KW-1185">Reference proteome</keyword>
<dbReference type="GeneID" id="64661045"/>
<accession>A0AAD4EAA7</accession>
<evidence type="ECO:0000313" key="3">
    <source>
        <dbReference type="Proteomes" id="UP001195769"/>
    </source>
</evidence>
<evidence type="ECO:0000256" key="1">
    <source>
        <dbReference type="SAM" id="MobiDB-lite"/>
    </source>
</evidence>
<dbReference type="AlphaFoldDB" id="A0AAD4EAA7"/>
<reference evidence="2" key="1">
    <citation type="journal article" date="2020" name="New Phytol.">
        <title>Comparative genomics reveals dynamic genome evolution in host specialist ectomycorrhizal fungi.</title>
        <authorList>
            <person name="Lofgren L.A."/>
            <person name="Nguyen N.H."/>
            <person name="Vilgalys R."/>
            <person name="Ruytinx J."/>
            <person name="Liao H.L."/>
            <person name="Branco S."/>
            <person name="Kuo A."/>
            <person name="LaButti K."/>
            <person name="Lipzen A."/>
            <person name="Andreopoulos W."/>
            <person name="Pangilinan J."/>
            <person name="Riley R."/>
            <person name="Hundley H."/>
            <person name="Na H."/>
            <person name="Barry K."/>
            <person name="Grigoriev I.V."/>
            <person name="Stajich J.E."/>
            <person name="Kennedy P.G."/>
        </authorList>
    </citation>
    <scope>NUCLEOTIDE SEQUENCE</scope>
    <source>
        <strain evidence="2">FC203</strain>
    </source>
</reference>